<reference evidence="7" key="1">
    <citation type="submission" date="2020-06" db="EMBL/GenBank/DDBJ databases">
        <authorList>
            <person name="Li T."/>
            <person name="Hu X."/>
            <person name="Zhang T."/>
            <person name="Song X."/>
            <person name="Zhang H."/>
            <person name="Dai N."/>
            <person name="Sheng W."/>
            <person name="Hou X."/>
            <person name="Wei L."/>
        </authorList>
    </citation>
    <scope>NUCLEOTIDE SEQUENCE</scope>
    <source>
        <strain evidence="7">G02</strain>
        <tissue evidence="7">Leaf</tissue>
    </source>
</reference>
<dbReference type="InterPro" id="IPR006564">
    <property type="entry name" value="Znf_PMZ"/>
</dbReference>
<accession>A0AAW2NC23</accession>
<protein>
    <recommendedName>
        <fullName evidence="6">SWIM-type domain-containing protein</fullName>
    </recommendedName>
</protein>
<reference evidence="7" key="2">
    <citation type="journal article" date="2024" name="Plant">
        <title>Genomic evolution and insights into agronomic trait innovations of Sesamum species.</title>
        <authorList>
            <person name="Miao H."/>
            <person name="Wang L."/>
            <person name="Qu L."/>
            <person name="Liu H."/>
            <person name="Sun Y."/>
            <person name="Le M."/>
            <person name="Wang Q."/>
            <person name="Wei S."/>
            <person name="Zheng Y."/>
            <person name="Lin W."/>
            <person name="Duan Y."/>
            <person name="Cao H."/>
            <person name="Xiong S."/>
            <person name="Wang X."/>
            <person name="Wei L."/>
            <person name="Li C."/>
            <person name="Ma Q."/>
            <person name="Ju M."/>
            <person name="Zhao R."/>
            <person name="Li G."/>
            <person name="Mu C."/>
            <person name="Tian Q."/>
            <person name="Mei H."/>
            <person name="Zhang T."/>
            <person name="Gao T."/>
            <person name="Zhang H."/>
        </authorList>
    </citation>
    <scope>NUCLEOTIDE SEQUENCE</scope>
    <source>
        <strain evidence="7">G02</strain>
    </source>
</reference>
<sequence length="116" mass="13170">KFSCSCRKWDLTDIPCHHAMGAICSQVLDPEDFLNLCYNVQTFKRVYQYAIMPVNDPKLWAQTENILPIPPNIGRKTGKEKTISTLVLQSQEFISVGSQPPTQGIQSQELNVMEEQ</sequence>
<feature type="compositionally biased region" description="Polar residues" evidence="5">
    <location>
        <begin position="97"/>
        <end position="110"/>
    </location>
</feature>
<evidence type="ECO:0000256" key="2">
    <source>
        <dbReference type="ARBA" id="ARBA00022771"/>
    </source>
</evidence>
<dbReference type="PROSITE" id="PS50966">
    <property type="entry name" value="ZF_SWIM"/>
    <property type="match status" value="1"/>
</dbReference>
<feature type="non-terminal residue" evidence="7">
    <location>
        <position position="1"/>
    </location>
</feature>
<dbReference type="Pfam" id="PF04434">
    <property type="entry name" value="SWIM"/>
    <property type="match status" value="1"/>
</dbReference>
<evidence type="ECO:0000313" key="7">
    <source>
        <dbReference type="EMBL" id="KAL0340419.1"/>
    </source>
</evidence>
<name>A0AAW2NC23_SESRA</name>
<organism evidence="7">
    <name type="scientific">Sesamum radiatum</name>
    <name type="common">Black benniseed</name>
    <dbReference type="NCBI Taxonomy" id="300843"/>
    <lineage>
        <taxon>Eukaryota</taxon>
        <taxon>Viridiplantae</taxon>
        <taxon>Streptophyta</taxon>
        <taxon>Embryophyta</taxon>
        <taxon>Tracheophyta</taxon>
        <taxon>Spermatophyta</taxon>
        <taxon>Magnoliopsida</taxon>
        <taxon>eudicotyledons</taxon>
        <taxon>Gunneridae</taxon>
        <taxon>Pentapetalae</taxon>
        <taxon>asterids</taxon>
        <taxon>lamiids</taxon>
        <taxon>Lamiales</taxon>
        <taxon>Pedaliaceae</taxon>
        <taxon>Sesamum</taxon>
    </lineage>
</organism>
<evidence type="ECO:0000256" key="1">
    <source>
        <dbReference type="ARBA" id="ARBA00022723"/>
    </source>
</evidence>
<dbReference type="EMBL" id="JACGWJ010000020">
    <property type="protein sequence ID" value="KAL0340419.1"/>
    <property type="molecule type" value="Genomic_DNA"/>
</dbReference>
<dbReference type="InterPro" id="IPR007527">
    <property type="entry name" value="Znf_SWIM"/>
</dbReference>
<evidence type="ECO:0000256" key="5">
    <source>
        <dbReference type="SAM" id="MobiDB-lite"/>
    </source>
</evidence>
<evidence type="ECO:0000256" key="3">
    <source>
        <dbReference type="ARBA" id="ARBA00022833"/>
    </source>
</evidence>
<feature type="region of interest" description="Disordered" evidence="5">
    <location>
        <begin position="97"/>
        <end position="116"/>
    </location>
</feature>
<feature type="non-terminal residue" evidence="7">
    <location>
        <position position="116"/>
    </location>
</feature>
<gene>
    <name evidence="7" type="ORF">Sradi_4558700</name>
</gene>
<feature type="domain" description="SWIM-type" evidence="6">
    <location>
        <begin position="1"/>
        <end position="27"/>
    </location>
</feature>
<dbReference type="AlphaFoldDB" id="A0AAW2NC23"/>
<proteinExistence type="predicted"/>
<dbReference type="GO" id="GO:0008270">
    <property type="term" value="F:zinc ion binding"/>
    <property type="evidence" value="ECO:0007669"/>
    <property type="project" value="UniProtKB-KW"/>
</dbReference>
<keyword evidence="3" id="KW-0862">Zinc</keyword>
<evidence type="ECO:0000259" key="6">
    <source>
        <dbReference type="PROSITE" id="PS50966"/>
    </source>
</evidence>
<keyword evidence="2 4" id="KW-0863">Zinc-finger</keyword>
<dbReference type="SMART" id="SM00575">
    <property type="entry name" value="ZnF_PMZ"/>
    <property type="match status" value="1"/>
</dbReference>
<evidence type="ECO:0000256" key="4">
    <source>
        <dbReference type="PROSITE-ProRule" id="PRU00325"/>
    </source>
</evidence>
<comment type="caution">
    <text evidence="7">The sequence shown here is derived from an EMBL/GenBank/DDBJ whole genome shotgun (WGS) entry which is preliminary data.</text>
</comment>
<keyword evidence="1" id="KW-0479">Metal-binding</keyword>